<comment type="caution">
    <text evidence="16">The sequence shown here is derived from an EMBL/GenBank/DDBJ whole genome shotgun (WGS) entry which is preliminary data.</text>
</comment>
<evidence type="ECO:0000256" key="3">
    <source>
        <dbReference type="ARBA" id="ARBA00004906"/>
    </source>
</evidence>
<evidence type="ECO:0000256" key="4">
    <source>
        <dbReference type="ARBA" id="ARBA00007082"/>
    </source>
</evidence>
<dbReference type="Pfam" id="PF19325">
    <property type="entry name" value="RNF152_C"/>
    <property type="match status" value="1"/>
</dbReference>
<accession>A0ABD1KET9</accession>
<comment type="catalytic activity">
    <reaction evidence="1">
        <text>S-ubiquitinyl-[E2 ubiquitin-conjugating enzyme]-L-cysteine + [acceptor protein]-L-lysine = [E2 ubiquitin-conjugating enzyme]-L-cysteine + N(6)-ubiquitinyl-[acceptor protein]-L-lysine.</text>
        <dbReference type="EC" id="2.3.2.27"/>
    </reaction>
</comment>
<keyword evidence="6" id="KW-0808">Transferase</keyword>
<comment type="similarity">
    <text evidence="4">Belongs to the RNF152 family.</text>
</comment>
<keyword evidence="10" id="KW-0862">Zinc</keyword>
<dbReference type="InterPro" id="IPR013083">
    <property type="entry name" value="Znf_RING/FYVE/PHD"/>
</dbReference>
<keyword evidence="7 14" id="KW-0812">Transmembrane</keyword>
<feature type="domain" description="RING-type" evidence="15">
    <location>
        <begin position="12"/>
        <end position="55"/>
    </location>
</feature>
<evidence type="ECO:0000256" key="10">
    <source>
        <dbReference type="ARBA" id="ARBA00022833"/>
    </source>
</evidence>
<dbReference type="AlphaFoldDB" id="A0ABD1KET9"/>
<reference evidence="16 17" key="1">
    <citation type="submission" date="2024-09" db="EMBL/GenBank/DDBJ databases">
        <title>A chromosome-level genome assembly of Gray's grenadier anchovy, Coilia grayii.</title>
        <authorList>
            <person name="Fu Z."/>
        </authorList>
    </citation>
    <scope>NUCLEOTIDE SEQUENCE [LARGE SCALE GENOMIC DNA]</scope>
    <source>
        <strain evidence="16">G4</strain>
        <tissue evidence="16">Muscle</tissue>
    </source>
</reference>
<dbReference type="InterPro" id="IPR051435">
    <property type="entry name" value="RING_finger_E3_ubiq-ligases"/>
</dbReference>
<comment type="subcellular location">
    <subcellularLocation>
        <location evidence="2">Lysosome membrane</location>
        <topology evidence="2">Single-pass membrane protein</topology>
    </subcellularLocation>
</comment>
<dbReference type="FunFam" id="3.30.40.10:FF:000197">
    <property type="entry name" value="E3 ubiquitin-protein ligase RNF152"/>
    <property type="match status" value="1"/>
</dbReference>
<evidence type="ECO:0000256" key="8">
    <source>
        <dbReference type="ARBA" id="ARBA00022723"/>
    </source>
</evidence>
<evidence type="ECO:0000256" key="13">
    <source>
        <dbReference type="PROSITE-ProRule" id="PRU00175"/>
    </source>
</evidence>
<name>A0ABD1KET9_9TELE</name>
<sequence length="200" mass="21814">MASRGADSQLECQICFHSYSSQRRPKLLGCGHTCCSVCLTRMCGSQCTLACPWCRALTSFPEGLLVSQLPDDPQALRFLAPRMPVFMCLPDDGCYLLPMAVEAEPPPPPLPGELAPCLASSSQKRLSVVTVAEGVVTDLERGRGRGERGRDQREQQLVKQSCWTKVCTVLLVFVILLLLLGIILQNITCVSKPFTIISCG</sequence>
<feature type="transmembrane region" description="Helical" evidence="14">
    <location>
        <begin position="162"/>
        <end position="184"/>
    </location>
</feature>
<evidence type="ECO:0000256" key="12">
    <source>
        <dbReference type="ARBA" id="ARBA00023136"/>
    </source>
</evidence>
<evidence type="ECO:0000259" key="15">
    <source>
        <dbReference type="PROSITE" id="PS50089"/>
    </source>
</evidence>
<dbReference type="InterPro" id="IPR001841">
    <property type="entry name" value="Znf_RING"/>
</dbReference>
<dbReference type="PROSITE" id="PS50089">
    <property type="entry name" value="ZF_RING_2"/>
    <property type="match status" value="1"/>
</dbReference>
<organism evidence="16 17">
    <name type="scientific">Coilia grayii</name>
    <name type="common">Gray's grenadier anchovy</name>
    <dbReference type="NCBI Taxonomy" id="363190"/>
    <lineage>
        <taxon>Eukaryota</taxon>
        <taxon>Metazoa</taxon>
        <taxon>Chordata</taxon>
        <taxon>Craniata</taxon>
        <taxon>Vertebrata</taxon>
        <taxon>Euteleostomi</taxon>
        <taxon>Actinopterygii</taxon>
        <taxon>Neopterygii</taxon>
        <taxon>Teleostei</taxon>
        <taxon>Clupei</taxon>
        <taxon>Clupeiformes</taxon>
        <taxon>Clupeoidei</taxon>
        <taxon>Engraulidae</taxon>
        <taxon>Coilinae</taxon>
        <taxon>Coilia</taxon>
    </lineage>
</organism>
<comment type="pathway">
    <text evidence="3">Protein modification; protein ubiquitination.</text>
</comment>
<dbReference type="Gene3D" id="3.30.40.10">
    <property type="entry name" value="Zinc/RING finger domain, C3HC4 (zinc finger)"/>
    <property type="match status" value="1"/>
</dbReference>
<gene>
    <name evidence="16" type="ORF">ACEWY4_006790</name>
</gene>
<evidence type="ECO:0000256" key="6">
    <source>
        <dbReference type="ARBA" id="ARBA00022679"/>
    </source>
</evidence>
<evidence type="ECO:0000256" key="5">
    <source>
        <dbReference type="ARBA" id="ARBA00012483"/>
    </source>
</evidence>
<protein>
    <recommendedName>
        <fullName evidence="5">RING-type E3 ubiquitin transferase</fullName>
        <ecNumber evidence="5">2.3.2.27</ecNumber>
    </recommendedName>
</protein>
<dbReference type="EC" id="2.3.2.27" evidence="5"/>
<dbReference type="GO" id="GO:0005765">
    <property type="term" value="C:lysosomal membrane"/>
    <property type="evidence" value="ECO:0007669"/>
    <property type="project" value="UniProtKB-SubCell"/>
</dbReference>
<evidence type="ECO:0000313" key="17">
    <source>
        <dbReference type="Proteomes" id="UP001591681"/>
    </source>
</evidence>
<evidence type="ECO:0000256" key="1">
    <source>
        <dbReference type="ARBA" id="ARBA00000900"/>
    </source>
</evidence>
<keyword evidence="12 14" id="KW-0472">Membrane</keyword>
<dbReference type="Proteomes" id="UP001591681">
    <property type="component" value="Unassembled WGS sequence"/>
</dbReference>
<proteinExistence type="inferred from homology"/>
<dbReference type="SUPFAM" id="SSF57850">
    <property type="entry name" value="RING/U-box"/>
    <property type="match status" value="1"/>
</dbReference>
<keyword evidence="11 14" id="KW-1133">Transmembrane helix</keyword>
<dbReference type="GO" id="GO:0061630">
    <property type="term" value="F:ubiquitin protein ligase activity"/>
    <property type="evidence" value="ECO:0007669"/>
    <property type="project" value="UniProtKB-EC"/>
</dbReference>
<evidence type="ECO:0000313" key="16">
    <source>
        <dbReference type="EMBL" id="KAL2097583.1"/>
    </source>
</evidence>
<evidence type="ECO:0000256" key="7">
    <source>
        <dbReference type="ARBA" id="ARBA00022692"/>
    </source>
</evidence>
<dbReference type="PANTHER" id="PTHR22791:SF6">
    <property type="entry name" value="RING-TYPE DOMAIN-CONTAINING PROTEIN"/>
    <property type="match status" value="1"/>
</dbReference>
<evidence type="ECO:0000256" key="11">
    <source>
        <dbReference type="ARBA" id="ARBA00022989"/>
    </source>
</evidence>
<keyword evidence="17" id="KW-1185">Reference proteome</keyword>
<keyword evidence="8" id="KW-0479">Metal-binding</keyword>
<keyword evidence="9 13" id="KW-0863">Zinc-finger</keyword>
<evidence type="ECO:0000256" key="9">
    <source>
        <dbReference type="ARBA" id="ARBA00022771"/>
    </source>
</evidence>
<evidence type="ECO:0000256" key="2">
    <source>
        <dbReference type="ARBA" id="ARBA00004363"/>
    </source>
</evidence>
<dbReference type="InterPro" id="IPR045744">
    <property type="entry name" value="RNF152_C"/>
</dbReference>
<dbReference type="EMBL" id="JBHFQA010000006">
    <property type="protein sequence ID" value="KAL2097583.1"/>
    <property type="molecule type" value="Genomic_DNA"/>
</dbReference>
<dbReference type="GO" id="GO:0008270">
    <property type="term" value="F:zinc ion binding"/>
    <property type="evidence" value="ECO:0007669"/>
    <property type="project" value="UniProtKB-KW"/>
</dbReference>
<evidence type="ECO:0000256" key="14">
    <source>
        <dbReference type="SAM" id="Phobius"/>
    </source>
</evidence>
<dbReference type="PANTHER" id="PTHR22791">
    <property type="entry name" value="RING-TYPE DOMAIN-CONTAINING PROTEIN"/>
    <property type="match status" value="1"/>
</dbReference>